<dbReference type="GO" id="GO:0005085">
    <property type="term" value="F:guanyl-nucleotide exchange factor activity"/>
    <property type="evidence" value="ECO:0007669"/>
    <property type="project" value="InterPro"/>
</dbReference>
<sequence>MFESLTETFMAPAGSKDAVAVGKRPNPLKPTRSASRSDLKNTSASSPIRPMPLARSYTTPVKSSTEDRATTPTESKKKHNMSFSREKDKVGSSASAGPDTFENEDSDEPPEPPRASVDLDELPIELIGLADSFIENLQAKVHPTPPNIESLSAKFQEFYGTASSHIATHLAALATRQSRELAPVVAHTRPSAASILRAKAASIGGRDKAKTPPPAPAKSESEQQMITAEELADRKRQRRALEVKRSLMEEAVERRLCEGIYDRIYRHRSTQDEAQDDKLRSKTAALDVVGIGPADLGVDLGELPTLPEAFAARQKEVRQWLEPVRKEIVRMNLTHYPLGKLNRLKSAHKGIVDTLAHFHPSSSADEIMPMLIYALITLPPEQLSVVSDLNFVQRFRWETKIDGEAAYCLTNLEAAISFLDTVDLSTLRADEAPSGPMKAPGPETPKTETFPPAYFATQGLTVSPATPSTPEVSAGQATAAMVEPSAPPDNGLLTTAAPLRNRRLSDLVNTPAAQALSTASDAVLNTFSAADQGLKTIGNSLEGSYRLFFGRLQKQQEGGVAGKSGSGSDGGKDGGSSSGGGAEGNVVVPKTLEEARKLISTPPPAGSEDEASLSGEEQKAPSPQQRQRTSFRRSMGAGGMEDKLLTIVGGRKSSASRDHSADSARSVASSRRVTFVDDEAGSMTGSTTGTGAAGTGAAGTGAAGTGAGPGLSSFNPMSRFSGIGGFRGFGRAASTPSVPQSAHPEKAVEGGDLATAFPDLAAALPPKIQVAPPVKRFMEVHSATDLRISEVAVLLRDYQRLANALKELGGFRDA</sequence>
<evidence type="ECO:0000313" key="4">
    <source>
        <dbReference type="Proteomes" id="UP000007796"/>
    </source>
</evidence>
<accession>F0XUF5</accession>
<gene>
    <name evidence="3" type="ORF">CMQ_4901</name>
</gene>
<dbReference type="InterPro" id="IPR037191">
    <property type="entry name" value="VPS9_dom_sf"/>
</dbReference>
<dbReference type="InParanoid" id="F0XUF5"/>
<name>F0XUF5_GROCL</name>
<reference evidence="3 4" key="1">
    <citation type="journal article" date="2011" name="Proc. Natl. Acad. Sci. U.S.A.">
        <title>Genome and transcriptome analyses of the mountain pine beetle-fungal symbiont Grosmannia clavigera, a lodgepole pine pathogen.</title>
        <authorList>
            <person name="DiGuistini S."/>
            <person name="Wang Y."/>
            <person name="Liao N.Y."/>
            <person name="Taylor G."/>
            <person name="Tanguay P."/>
            <person name="Feau N."/>
            <person name="Henrissat B."/>
            <person name="Chan S.K."/>
            <person name="Hesse-Orce U."/>
            <person name="Alamouti S.M."/>
            <person name="Tsui C.K.M."/>
            <person name="Docking R.T."/>
            <person name="Levasseur A."/>
            <person name="Haridas S."/>
            <person name="Robertson G."/>
            <person name="Birol I."/>
            <person name="Holt R.A."/>
            <person name="Marra M.A."/>
            <person name="Hamelin R.C."/>
            <person name="Hirst M."/>
            <person name="Jones S.J.M."/>
            <person name="Bohlmann J."/>
            <person name="Breuil C."/>
        </authorList>
    </citation>
    <scope>NUCLEOTIDE SEQUENCE [LARGE SCALE GENOMIC DNA]</scope>
    <source>
        <strain evidence="4">kw1407 / UAMH 11150</strain>
    </source>
</reference>
<feature type="compositionally biased region" description="Low complexity" evidence="1">
    <location>
        <begin position="663"/>
        <end position="673"/>
    </location>
</feature>
<evidence type="ECO:0000259" key="2">
    <source>
        <dbReference type="PROSITE" id="PS51205"/>
    </source>
</evidence>
<dbReference type="RefSeq" id="XP_014168532.1">
    <property type="nucleotide sequence ID" value="XM_014313057.1"/>
</dbReference>
<dbReference type="STRING" id="655863.F0XUF5"/>
<feature type="region of interest" description="Disordered" evidence="1">
    <location>
        <begin position="597"/>
        <end position="700"/>
    </location>
</feature>
<dbReference type="InterPro" id="IPR003123">
    <property type="entry name" value="VPS9"/>
</dbReference>
<dbReference type="PANTHER" id="PTHR23101:SF97">
    <property type="entry name" value="DOMAIN PROTEIN, PUTATIVE (AFU_ORTHOLOGUE AFUA_2G10890)-RELATED"/>
    <property type="match status" value="1"/>
</dbReference>
<feature type="region of interest" description="Disordered" evidence="1">
    <location>
        <begin position="201"/>
        <end position="225"/>
    </location>
</feature>
<dbReference type="EMBL" id="GL630006">
    <property type="protein sequence ID" value="EFW99049.1"/>
    <property type="molecule type" value="Genomic_DNA"/>
</dbReference>
<dbReference type="eggNOG" id="KOG2319">
    <property type="taxonomic scope" value="Eukaryota"/>
</dbReference>
<protein>
    <submittedName>
        <fullName evidence="3">Vps9 domain protein</fullName>
    </submittedName>
</protein>
<proteinExistence type="predicted"/>
<organism evidence="4">
    <name type="scientific">Grosmannia clavigera (strain kw1407 / UAMH 11150)</name>
    <name type="common">Blue stain fungus</name>
    <name type="synonym">Graphiocladiella clavigera</name>
    <dbReference type="NCBI Taxonomy" id="655863"/>
    <lineage>
        <taxon>Eukaryota</taxon>
        <taxon>Fungi</taxon>
        <taxon>Dikarya</taxon>
        <taxon>Ascomycota</taxon>
        <taxon>Pezizomycotina</taxon>
        <taxon>Sordariomycetes</taxon>
        <taxon>Sordariomycetidae</taxon>
        <taxon>Ophiostomatales</taxon>
        <taxon>Ophiostomataceae</taxon>
        <taxon>Leptographium</taxon>
    </lineage>
</organism>
<feature type="compositionally biased region" description="Polar residues" evidence="1">
    <location>
        <begin position="32"/>
        <end position="46"/>
    </location>
</feature>
<feature type="compositionally biased region" description="Acidic residues" evidence="1">
    <location>
        <begin position="101"/>
        <end position="110"/>
    </location>
</feature>
<dbReference type="GO" id="GO:0030139">
    <property type="term" value="C:endocytic vesicle"/>
    <property type="evidence" value="ECO:0007669"/>
    <property type="project" value="TreeGrafter"/>
</dbReference>
<feature type="domain" description="VPS9" evidence="2">
    <location>
        <begin position="273"/>
        <end position="428"/>
    </location>
</feature>
<dbReference type="SMART" id="SM00167">
    <property type="entry name" value="VPS9"/>
    <property type="match status" value="1"/>
</dbReference>
<dbReference type="AlphaFoldDB" id="F0XUF5"/>
<dbReference type="GeneID" id="25978164"/>
<dbReference type="PROSITE" id="PS51205">
    <property type="entry name" value="VPS9"/>
    <property type="match status" value="1"/>
</dbReference>
<dbReference type="Proteomes" id="UP000007796">
    <property type="component" value="Unassembled WGS sequence"/>
</dbReference>
<evidence type="ECO:0000256" key="1">
    <source>
        <dbReference type="SAM" id="MobiDB-lite"/>
    </source>
</evidence>
<feature type="compositionally biased region" description="Gly residues" evidence="1">
    <location>
        <begin position="559"/>
        <end position="583"/>
    </location>
</feature>
<feature type="compositionally biased region" description="Gly residues" evidence="1">
    <location>
        <begin position="691"/>
        <end position="700"/>
    </location>
</feature>
<dbReference type="SUPFAM" id="SSF109993">
    <property type="entry name" value="VPS9 domain"/>
    <property type="match status" value="1"/>
</dbReference>
<dbReference type="Pfam" id="PF02204">
    <property type="entry name" value="VPS9"/>
    <property type="match status" value="1"/>
</dbReference>
<dbReference type="GO" id="GO:0031267">
    <property type="term" value="F:small GTPase binding"/>
    <property type="evidence" value="ECO:0007669"/>
    <property type="project" value="TreeGrafter"/>
</dbReference>
<evidence type="ECO:0000313" key="3">
    <source>
        <dbReference type="EMBL" id="EFW99049.1"/>
    </source>
</evidence>
<feature type="compositionally biased region" description="Low complexity" evidence="1">
    <location>
        <begin position="681"/>
        <end position="690"/>
    </location>
</feature>
<dbReference type="GO" id="GO:0005829">
    <property type="term" value="C:cytosol"/>
    <property type="evidence" value="ECO:0007669"/>
    <property type="project" value="TreeGrafter"/>
</dbReference>
<dbReference type="PANTHER" id="PTHR23101">
    <property type="entry name" value="RAB GDP/GTP EXCHANGE FACTOR"/>
    <property type="match status" value="1"/>
</dbReference>
<dbReference type="InterPro" id="IPR045046">
    <property type="entry name" value="Vps9-like"/>
</dbReference>
<dbReference type="HOGENOM" id="CLU_017705_0_0_1"/>
<dbReference type="OrthoDB" id="10264848at2759"/>
<dbReference type="Gene3D" id="1.20.1050.80">
    <property type="entry name" value="VPS9 domain"/>
    <property type="match status" value="1"/>
</dbReference>
<keyword evidence="4" id="KW-1185">Reference proteome</keyword>
<feature type="region of interest" description="Disordered" evidence="1">
    <location>
        <begin position="558"/>
        <end position="585"/>
    </location>
</feature>
<feature type="region of interest" description="Disordered" evidence="1">
    <location>
        <begin position="1"/>
        <end position="119"/>
    </location>
</feature>
<dbReference type="GO" id="GO:0016192">
    <property type="term" value="P:vesicle-mediated transport"/>
    <property type="evidence" value="ECO:0007669"/>
    <property type="project" value="InterPro"/>
</dbReference>